<evidence type="ECO:0000313" key="4">
    <source>
        <dbReference type="Proteomes" id="UP000006735"/>
    </source>
</evidence>
<dbReference type="Proteomes" id="UP000006735">
    <property type="component" value="Chromosome"/>
</dbReference>
<dbReference type="Pfam" id="PF04519">
    <property type="entry name" value="Bactofilin"/>
    <property type="match status" value="1"/>
</dbReference>
<evidence type="ECO:0000313" key="3">
    <source>
        <dbReference type="EMBL" id="AAW75132.1"/>
    </source>
</evidence>
<organism evidence="3 4">
    <name type="scientific">Xanthomonas oryzae pv. oryzae (strain KACC10331 / KXO85)</name>
    <dbReference type="NCBI Taxonomy" id="291331"/>
    <lineage>
        <taxon>Bacteria</taxon>
        <taxon>Pseudomonadati</taxon>
        <taxon>Pseudomonadota</taxon>
        <taxon>Gammaproteobacteria</taxon>
        <taxon>Lysobacterales</taxon>
        <taxon>Lysobacteraceae</taxon>
        <taxon>Xanthomonas</taxon>
    </lineage>
</organism>
<comment type="similarity">
    <text evidence="1">Belongs to the bactofilin family.</text>
</comment>
<protein>
    <submittedName>
        <fullName evidence="3">Integral membrane protein CcmA involved in cell shape determination</fullName>
    </submittedName>
</protein>
<evidence type="ECO:0000256" key="2">
    <source>
        <dbReference type="SAM" id="MobiDB-lite"/>
    </source>
</evidence>
<dbReference type="EMBL" id="AE013598">
    <property type="protein sequence ID" value="AAW75132.1"/>
    <property type="molecule type" value="Genomic_DNA"/>
</dbReference>
<sequence length="211" mass="21496">MRSDSRRRPLKRGSAMSMWRDQGPNKKDVVPVTPEVPAADGRLFTAEASPAPPVTATATATPSVAPTATAPQQRHSEAKESLIAADISIEGKIEGAGHVRLAGRFKGDVNVKGDLTIERGAKLNGGVRANKVIIAGELEGNIESAAQVELQASGVLVGDVKAGSLTVASGARMRGQADFGWGDDGGKPASGIKTNGSSAGNASGDDDSDAT</sequence>
<dbReference type="STRING" id="291331.XOO1878"/>
<proteinExistence type="inferred from homology"/>
<dbReference type="HOGENOM" id="CLU_1460743_0_0_6"/>
<name>Q5H1N9_XANOR</name>
<keyword evidence="4" id="KW-1185">Reference proteome</keyword>
<evidence type="ECO:0000256" key="1">
    <source>
        <dbReference type="ARBA" id="ARBA00044755"/>
    </source>
</evidence>
<dbReference type="KEGG" id="xoo:XOO1878"/>
<reference evidence="3 4" key="1">
    <citation type="journal article" date="2005" name="Nucleic Acids Res.">
        <title>The genome sequence of Xanthomonas oryzae pathovar oryzae KACC10331, the bacterial blight pathogen of rice.</title>
        <authorList>
            <person name="Lee B.M."/>
            <person name="Park Y.J."/>
            <person name="Park D.S."/>
            <person name="Kang H.W."/>
            <person name="Kim J.G."/>
            <person name="Song E.S."/>
            <person name="Park I.C."/>
            <person name="Yoon U.H."/>
            <person name="Hahn J.H."/>
            <person name="Koo B.S."/>
            <person name="Lee G.B."/>
            <person name="Kim H."/>
            <person name="Park H.S."/>
            <person name="Yoon K.O."/>
            <person name="Kim J.H."/>
            <person name="Jung C.H."/>
            <person name="Koh N.H."/>
            <person name="Seo J.S."/>
            <person name="Go S.J."/>
        </authorList>
    </citation>
    <scope>NUCLEOTIDE SEQUENCE [LARGE SCALE GENOMIC DNA]</scope>
    <source>
        <strain evidence="4">KACC10331 / KXO85</strain>
    </source>
</reference>
<dbReference type="InterPro" id="IPR007607">
    <property type="entry name" value="BacA/B"/>
</dbReference>
<feature type="region of interest" description="Disordered" evidence="2">
    <location>
        <begin position="175"/>
        <end position="211"/>
    </location>
</feature>
<dbReference type="PANTHER" id="PTHR35024:SF4">
    <property type="entry name" value="POLYMER-FORMING CYTOSKELETAL PROTEIN"/>
    <property type="match status" value="1"/>
</dbReference>
<accession>Q5H1N9</accession>
<feature type="compositionally biased region" description="Low complexity" evidence="2">
    <location>
        <begin position="54"/>
        <end position="71"/>
    </location>
</feature>
<feature type="region of interest" description="Disordered" evidence="2">
    <location>
        <begin position="1"/>
        <end position="76"/>
    </location>
</feature>
<gene>
    <name evidence="3" type="primary">CcmA</name>
    <name evidence="3" type="ordered locus">XOO1878</name>
</gene>
<dbReference type="PANTHER" id="PTHR35024">
    <property type="entry name" value="HYPOTHETICAL CYTOSOLIC PROTEIN"/>
    <property type="match status" value="1"/>
</dbReference>
<dbReference type="AlphaFoldDB" id="Q5H1N9"/>